<keyword evidence="1" id="KW-0175">Coiled coil</keyword>
<sequence>MATKAKAKSSTTVAERLDALANLQKIDSEIDRILTIRGELPLEVEDLEADIEGLEKRVEKLTGELKDIEVEITDRKNEQKDAQAAILQYKEKQNNVRNNREFESLSKEIEYQELEIQLHEKKVKEAKAQIAHKKEVIDEVQEKLAGRKTDLKAKKAELENIIAETEKDEEKLRKKSEKAKKQLDDHLQTAYNRLRSSAKNGLAVVPVDRDSCGGCFNRIPPQRQLDIIQKKKIIICEHCGRVLIPSEEAED</sequence>
<dbReference type="Proteomes" id="UP000257127">
    <property type="component" value="Unassembled WGS sequence"/>
</dbReference>
<accession>A0A3E1EWP4</accession>
<dbReference type="OrthoDB" id="9795058at2"/>
<keyword evidence="4" id="KW-1185">Reference proteome</keyword>
<dbReference type="AlphaFoldDB" id="A0A3E1EWP4"/>
<dbReference type="RefSeq" id="WP_116881257.1">
    <property type="nucleotide sequence ID" value="NZ_QURB01000006.1"/>
</dbReference>
<dbReference type="InterPro" id="IPR003743">
    <property type="entry name" value="Zf-RING_7"/>
</dbReference>
<comment type="caution">
    <text evidence="3">The sequence shown here is derived from an EMBL/GenBank/DDBJ whole genome shotgun (WGS) entry which is preliminary data.</text>
</comment>
<reference evidence="3 4" key="1">
    <citation type="submission" date="2018-08" db="EMBL/GenBank/DDBJ databases">
        <title>The draft genome squence of Brumimicrobium sp. N62.</title>
        <authorList>
            <person name="Du Z.-J."/>
            <person name="Luo H.-R."/>
        </authorList>
    </citation>
    <scope>NUCLEOTIDE SEQUENCE [LARGE SCALE GENOMIC DNA]</scope>
    <source>
        <strain evidence="3 4">N62</strain>
    </source>
</reference>
<feature type="coiled-coil region" evidence="1">
    <location>
        <begin position="37"/>
        <end position="189"/>
    </location>
</feature>
<evidence type="ECO:0000313" key="3">
    <source>
        <dbReference type="EMBL" id="RFC53976.1"/>
    </source>
</evidence>
<dbReference type="Pfam" id="PF02591">
    <property type="entry name" value="Zn_ribbon_9"/>
    <property type="match status" value="1"/>
</dbReference>
<organism evidence="3 4">
    <name type="scientific">Brumimicrobium aurantiacum</name>
    <dbReference type="NCBI Taxonomy" id="1737063"/>
    <lineage>
        <taxon>Bacteria</taxon>
        <taxon>Pseudomonadati</taxon>
        <taxon>Bacteroidota</taxon>
        <taxon>Flavobacteriia</taxon>
        <taxon>Flavobacteriales</taxon>
        <taxon>Crocinitomicaceae</taxon>
        <taxon>Brumimicrobium</taxon>
    </lineage>
</organism>
<evidence type="ECO:0000259" key="2">
    <source>
        <dbReference type="Pfam" id="PF02591"/>
    </source>
</evidence>
<gene>
    <name evidence="3" type="ORF">DXU93_10550</name>
</gene>
<feature type="domain" description="C4-type zinc ribbon" evidence="2">
    <location>
        <begin position="211"/>
        <end position="243"/>
    </location>
</feature>
<dbReference type="Gene3D" id="1.10.287.1490">
    <property type="match status" value="1"/>
</dbReference>
<dbReference type="InterPro" id="IPR052376">
    <property type="entry name" value="Oxidative_Scav/Glycosyltrans"/>
</dbReference>
<name>A0A3E1EWP4_9FLAO</name>
<dbReference type="EMBL" id="QURB01000006">
    <property type="protein sequence ID" value="RFC53976.1"/>
    <property type="molecule type" value="Genomic_DNA"/>
</dbReference>
<protein>
    <recommendedName>
        <fullName evidence="2">C4-type zinc ribbon domain-containing protein</fullName>
    </recommendedName>
</protein>
<proteinExistence type="predicted"/>
<evidence type="ECO:0000256" key="1">
    <source>
        <dbReference type="SAM" id="Coils"/>
    </source>
</evidence>
<evidence type="ECO:0000313" key="4">
    <source>
        <dbReference type="Proteomes" id="UP000257127"/>
    </source>
</evidence>
<dbReference type="PANTHER" id="PTHR39082:SF1">
    <property type="entry name" value="SCAVENGER RECEPTOR CLASS A MEMBER 3"/>
    <property type="match status" value="1"/>
</dbReference>
<dbReference type="PANTHER" id="PTHR39082">
    <property type="entry name" value="PHOSPHOLIPASE C-BETA-2-RELATED"/>
    <property type="match status" value="1"/>
</dbReference>